<accession>A0A0A8Z9B4</accession>
<dbReference type="EMBL" id="GBRH01261906">
    <property type="protein sequence ID" value="JAD35989.1"/>
    <property type="molecule type" value="Transcribed_RNA"/>
</dbReference>
<evidence type="ECO:0000313" key="1">
    <source>
        <dbReference type="EMBL" id="JAD35989.1"/>
    </source>
</evidence>
<reference evidence="1" key="2">
    <citation type="journal article" date="2015" name="Data Brief">
        <title>Shoot transcriptome of the giant reed, Arundo donax.</title>
        <authorList>
            <person name="Barrero R.A."/>
            <person name="Guerrero F.D."/>
            <person name="Moolhuijzen P."/>
            <person name="Goolsby J.A."/>
            <person name="Tidwell J."/>
            <person name="Bellgard S.E."/>
            <person name="Bellgard M.I."/>
        </authorList>
    </citation>
    <scope>NUCLEOTIDE SEQUENCE</scope>
    <source>
        <tissue evidence="1">Shoot tissue taken approximately 20 cm above the soil surface</tissue>
    </source>
</reference>
<name>A0A0A8Z9B4_ARUDO</name>
<reference evidence="1" key="1">
    <citation type="submission" date="2014-09" db="EMBL/GenBank/DDBJ databases">
        <authorList>
            <person name="Magalhaes I.L.F."/>
            <person name="Oliveira U."/>
            <person name="Santos F.R."/>
            <person name="Vidigal T.H.D.A."/>
            <person name="Brescovit A.D."/>
            <person name="Santos A.J."/>
        </authorList>
    </citation>
    <scope>NUCLEOTIDE SEQUENCE</scope>
    <source>
        <tissue evidence="1">Shoot tissue taken approximately 20 cm above the soil surface</tissue>
    </source>
</reference>
<dbReference type="AlphaFoldDB" id="A0A0A8Z9B4"/>
<protein>
    <submittedName>
        <fullName evidence="1">Uncharacterized protein</fullName>
    </submittedName>
</protein>
<sequence length="33" mass="3924">MQGITTDWKGETRKQKKHTNTMVIRCPCRFKLS</sequence>
<organism evidence="1">
    <name type="scientific">Arundo donax</name>
    <name type="common">Giant reed</name>
    <name type="synonym">Donax arundinaceus</name>
    <dbReference type="NCBI Taxonomy" id="35708"/>
    <lineage>
        <taxon>Eukaryota</taxon>
        <taxon>Viridiplantae</taxon>
        <taxon>Streptophyta</taxon>
        <taxon>Embryophyta</taxon>
        <taxon>Tracheophyta</taxon>
        <taxon>Spermatophyta</taxon>
        <taxon>Magnoliopsida</taxon>
        <taxon>Liliopsida</taxon>
        <taxon>Poales</taxon>
        <taxon>Poaceae</taxon>
        <taxon>PACMAD clade</taxon>
        <taxon>Arundinoideae</taxon>
        <taxon>Arundineae</taxon>
        <taxon>Arundo</taxon>
    </lineage>
</organism>
<proteinExistence type="predicted"/>